<evidence type="ECO:0000313" key="2">
    <source>
        <dbReference type="Proteomes" id="UP001519887"/>
    </source>
</evidence>
<keyword evidence="2" id="KW-1185">Reference proteome</keyword>
<protein>
    <submittedName>
        <fullName evidence="1">Uncharacterized protein</fullName>
    </submittedName>
</protein>
<dbReference type="Proteomes" id="UP001519887">
    <property type="component" value="Unassembled WGS sequence"/>
</dbReference>
<sequence length="77" mass="9115">NRYRRDGNGQRREQAVALLEQAAGHWERLGHYWSLHNKPYYMARVKQTFGYPYYLEDVRQDIELARGFAGPQDAAEE</sequence>
<name>A0ABS7C5L5_9BACL</name>
<accession>A0ABS7C5L5</accession>
<comment type="caution">
    <text evidence="1">The sequence shown here is derived from an EMBL/GenBank/DDBJ whole genome shotgun (WGS) entry which is preliminary data.</text>
</comment>
<feature type="non-terminal residue" evidence="1">
    <location>
        <position position="1"/>
    </location>
</feature>
<gene>
    <name evidence="1" type="ORF">K0U00_19285</name>
</gene>
<evidence type="ECO:0000313" key="1">
    <source>
        <dbReference type="EMBL" id="MBW7456178.1"/>
    </source>
</evidence>
<organism evidence="1 2">
    <name type="scientific">Paenibacillus sepulcri</name>
    <dbReference type="NCBI Taxonomy" id="359917"/>
    <lineage>
        <taxon>Bacteria</taxon>
        <taxon>Bacillati</taxon>
        <taxon>Bacillota</taxon>
        <taxon>Bacilli</taxon>
        <taxon>Bacillales</taxon>
        <taxon>Paenibacillaceae</taxon>
        <taxon>Paenibacillus</taxon>
    </lineage>
</organism>
<reference evidence="1 2" key="1">
    <citation type="submission" date="2021-07" db="EMBL/GenBank/DDBJ databases">
        <title>Paenibacillus radiodurans sp. nov., isolated from the southeastern edge of Tengger Desert.</title>
        <authorList>
            <person name="Zhang G."/>
        </authorList>
    </citation>
    <scope>NUCLEOTIDE SEQUENCE [LARGE SCALE GENOMIC DNA]</scope>
    <source>
        <strain evidence="1 2">CCM 7311</strain>
    </source>
</reference>
<proteinExistence type="predicted"/>
<dbReference type="EMBL" id="JAHZIK010000516">
    <property type="protein sequence ID" value="MBW7456178.1"/>
    <property type="molecule type" value="Genomic_DNA"/>
</dbReference>